<feature type="binding site" evidence="6">
    <location>
        <position position="185"/>
    </location>
    <ligand>
        <name>Fe cation</name>
        <dbReference type="ChEBI" id="CHEBI:24875"/>
    </ligand>
</feature>
<dbReference type="PRINTS" id="PR01576">
    <property type="entry name" value="PDEFORMYLASE"/>
</dbReference>
<evidence type="ECO:0000256" key="2">
    <source>
        <dbReference type="ARBA" id="ARBA00022723"/>
    </source>
</evidence>
<dbReference type="InterPro" id="IPR023635">
    <property type="entry name" value="Peptide_deformylase"/>
</dbReference>
<protein>
    <recommendedName>
        <fullName evidence="6">Peptide deformylase</fullName>
        <shortName evidence="6">PDF</shortName>
        <ecNumber evidence="6">3.5.1.88</ecNumber>
    </recommendedName>
    <alternativeName>
        <fullName evidence="6">Polypeptide deformylase</fullName>
    </alternativeName>
</protein>
<dbReference type="Proteomes" id="UP000503197">
    <property type="component" value="Chromosome"/>
</dbReference>
<sequence>MVKRFKGLHGVARAQDRYQHDIVVNSKVVRLADTGGSQFILKTQHNGDCNAMAKLPILEFPDERLRTKAVPVETVDDEVRQLVDDMLETMYDARGIGLAATQIDVHRRVVVMDVSDDNSQPLVLINPRYEPIGDAKEPLSEGCLSIPEYYAEVPRYLKVKLNALDRNGEPYELEADGLLAHCIQHEYDHLEGVLFVDYLSPLKRDRVMKKMQKRHKLMNDA</sequence>
<dbReference type="Pfam" id="PF01327">
    <property type="entry name" value="Pep_deformylase"/>
    <property type="match status" value="1"/>
</dbReference>
<dbReference type="EMBL" id="AP022821">
    <property type="protein sequence ID" value="BCA90747.1"/>
    <property type="molecule type" value="Genomic_DNA"/>
</dbReference>
<evidence type="ECO:0000313" key="7">
    <source>
        <dbReference type="EMBL" id="BCA90747.1"/>
    </source>
</evidence>
<organism evidence="7 8">
    <name type="scientific">Vreelandella aquamarina</name>
    <dbReference type="NCBI Taxonomy" id="77097"/>
    <lineage>
        <taxon>Bacteria</taxon>
        <taxon>Pseudomonadati</taxon>
        <taxon>Pseudomonadota</taxon>
        <taxon>Gammaproteobacteria</taxon>
        <taxon>Oceanospirillales</taxon>
        <taxon>Halomonadaceae</taxon>
        <taxon>Vreelandella</taxon>
    </lineage>
</organism>
<dbReference type="PANTHER" id="PTHR10458:SF21">
    <property type="entry name" value="PEPTIDE DEFORMYLASE"/>
    <property type="match status" value="1"/>
</dbReference>
<evidence type="ECO:0000256" key="4">
    <source>
        <dbReference type="ARBA" id="ARBA00022917"/>
    </source>
</evidence>
<dbReference type="HAMAP" id="MF_00163">
    <property type="entry name" value="Pep_deformylase"/>
    <property type="match status" value="1"/>
</dbReference>
<dbReference type="EC" id="3.5.1.88" evidence="6"/>
<comment type="catalytic activity">
    <reaction evidence="6">
        <text>N-terminal N-formyl-L-methionyl-[peptide] + H2O = N-terminal L-methionyl-[peptide] + formate</text>
        <dbReference type="Rhea" id="RHEA:24420"/>
        <dbReference type="Rhea" id="RHEA-COMP:10639"/>
        <dbReference type="Rhea" id="RHEA-COMP:10640"/>
        <dbReference type="ChEBI" id="CHEBI:15377"/>
        <dbReference type="ChEBI" id="CHEBI:15740"/>
        <dbReference type="ChEBI" id="CHEBI:49298"/>
        <dbReference type="ChEBI" id="CHEBI:64731"/>
        <dbReference type="EC" id="3.5.1.88"/>
    </reaction>
</comment>
<keyword evidence="5 6" id="KW-0408">Iron</keyword>
<name>A0A6F8SS19_9GAMM</name>
<dbReference type="CDD" id="cd00487">
    <property type="entry name" value="Pep_deformylase"/>
    <property type="match status" value="1"/>
</dbReference>
<dbReference type="NCBIfam" id="TIGR00079">
    <property type="entry name" value="pept_deformyl"/>
    <property type="match status" value="1"/>
</dbReference>
<keyword evidence="2 6" id="KW-0479">Metal-binding</keyword>
<dbReference type="NCBIfam" id="NF001159">
    <property type="entry name" value="PRK00150.1-3"/>
    <property type="match status" value="1"/>
</dbReference>
<reference evidence="7 8" key="1">
    <citation type="submission" date="2020-02" db="EMBL/GenBank/DDBJ databases">
        <title>Complete Genome Sequence of Halomonas meridiana strain BAA-801, Isolated from Deep Sea Thermal Vent.</title>
        <authorList>
            <person name="Takahashi Y."/>
            <person name="Takahashi H."/>
            <person name="Galipon J."/>
            <person name="Arakawa K."/>
        </authorList>
    </citation>
    <scope>NUCLEOTIDE SEQUENCE [LARGE SCALE GENOMIC DNA]</scope>
    <source>
        <strain evidence="7 8">Slthf1</strain>
    </source>
</reference>
<proteinExistence type="inferred from homology"/>
<keyword evidence="3 6" id="KW-0378">Hydrolase</keyword>
<dbReference type="GO" id="GO:0042586">
    <property type="term" value="F:peptide deformylase activity"/>
    <property type="evidence" value="ECO:0007669"/>
    <property type="project" value="UniProtKB-UniRule"/>
</dbReference>
<gene>
    <name evidence="6 7" type="primary">def</name>
    <name evidence="7" type="ORF">HMSLTHF_05220</name>
</gene>
<evidence type="ECO:0000256" key="5">
    <source>
        <dbReference type="ARBA" id="ARBA00023004"/>
    </source>
</evidence>
<evidence type="ECO:0000256" key="6">
    <source>
        <dbReference type="HAMAP-Rule" id="MF_00163"/>
    </source>
</evidence>
<accession>A0A6F8SS19</accession>
<comment type="function">
    <text evidence="6">Removes the formyl group from the N-terminal Met of newly synthesized proteins. Requires at least a dipeptide for an efficient rate of reaction. N-terminal L-methionine is a prerequisite for activity but the enzyme has broad specificity at other positions.</text>
</comment>
<dbReference type="GO" id="GO:0046872">
    <property type="term" value="F:metal ion binding"/>
    <property type="evidence" value="ECO:0007669"/>
    <property type="project" value="UniProtKB-KW"/>
</dbReference>
<feature type="binding site" evidence="6">
    <location>
        <position position="189"/>
    </location>
    <ligand>
        <name>Fe cation</name>
        <dbReference type="ChEBI" id="CHEBI:24875"/>
    </ligand>
</feature>
<feature type="active site" evidence="6">
    <location>
        <position position="186"/>
    </location>
</feature>
<evidence type="ECO:0000313" key="8">
    <source>
        <dbReference type="Proteomes" id="UP000503197"/>
    </source>
</evidence>
<dbReference type="SUPFAM" id="SSF56420">
    <property type="entry name" value="Peptide deformylase"/>
    <property type="match status" value="1"/>
</dbReference>
<comment type="cofactor">
    <cofactor evidence="6">
        <name>Fe(2+)</name>
        <dbReference type="ChEBI" id="CHEBI:29033"/>
    </cofactor>
    <text evidence="6">Binds 1 Fe(2+) ion.</text>
</comment>
<dbReference type="Gene3D" id="3.90.45.10">
    <property type="entry name" value="Peptide deformylase"/>
    <property type="match status" value="1"/>
</dbReference>
<keyword evidence="4 6" id="KW-0648">Protein biosynthesis</keyword>
<dbReference type="AlphaFoldDB" id="A0A6F8SS19"/>
<evidence type="ECO:0000256" key="3">
    <source>
        <dbReference type="ARBA" id="ARBA00022801"/>
    </source>
</evidence>
<comment type="similarity">
    <text evidence="1 6">Belongs to the polypeptide deformylase family.</text>
</comment>
<dbReference type="PANTHER" id="PTHR10458">
    <property type="entry name" value="PEPTIDE DEFORMYLASE"/>
    <property type="match status" value="1"/>
</dbReference>
<feature type="binding site" evidence="6">
    <location>
        <position position="143"/>
    </location>
    <ligand>
        <name>Fe cation</name>
        <dbReference type="ChEBI" id="CHEBI:24875"/>
    </ligand>
</feature>
<dbReference type="InterPro" id="IPR036821">
    <property type="entry name" value="Peptide_deformylase_sf"/>
</dbReference>
<dbReference type="FunFam" id="3.90.45.10:FF:000001">
    <property type="entry name" value="Peptide deformylase"/>
    <property type="match status" value="1"/>
</dbReference>
<dbReference type="GO" id="GO:0006412">
    <property type="term" value="P:translation"/>
    <property type="evidence" value="ECO:0007669"/>
    <property type="project" value="UniProtKB-UniRule"/>
</dbReference>
<evidence type="ECO:0000256" key="1">
    <source>
        <dbReference type="ARBA" id="ARBA00010759"/>
    </source>
</evidence>